<evidence type="ECO:0000313" key="2">
    <source>
        <dbReference type="Proteomes" id="UP000678393"/>
    </source>
</evidence>
<dbReference type="EMBL" id="CAJHNH020004513">
    <property type="protein sequence ID" value="CAG5131177.1"/>
    <property type="molecule type" value="Genomic_DNA"/>
</dbReference>
<accession>A0A8S3ZNT6</accession>
<dbReference type="Proteomes" id="UP000678393">
    <property type="component" value="Unassembled WGS sequence"/>
</dbReference>
<gene>
    <name evidence="1" type="ORF">CUNI_LOCUS16735</name>
</gene>
<feature type="non-terminal residue" evidence="1">
    <location>
        <position position="1"/>
    </location>
</feature>
<proteinExistence type="predicted"/>
<organism evidence="1 2">
    <name type="scientific">Candidula unifasciata</name>
    <dbReference type="NCBI Taxonomy" id="100452"/>
    <lineage>
        <taxon>Eukaryota</taxon>
        <taxon>Metazoa</taxon>
        <taxon>Spiralia</taxon>
        <taxon>Lophotrochozoa</taxon>
        <taxon>Mollusca</taxon>
        <taxon>Gastropoda</taxon>
        <taxon>Heterobranchia</taxon>
        <taxon>Euthyneura</taxon>
        <taxon>Panpulmonata</taxon>
        <taxon>Eupulmonata</taxon>
        <taxon>Stylommatophora</taxon>
        <taxon>Helicina</taxon>
        <taxon>Helicoidea</taxon>
        <taxon>Geomitridae</taxon>
        <taxon>Candidula</taxon>
    </lineage>
</organism>
<reference evidence="1" key="1">
    <citation type="submission" date="2021-04" db="EMBL/GenBank/DDBJ databases">
        <authorList>
            <consortium name="Molecular Ecology Group"/>
        </authorList>
    </citation>
    <scope>NUCLEOTIDE SEQUENCE</scope>
</reference>
<sequence>LACYILRYRGQFQVCSSVEYEVFELAHESTAASTQKKQANVQENSRTERKKTKLYKQLTCLQNKICCKRDYF</sequence>
<dbReference type="AlphaFoldDB" id="A0A8S3ZNT6"/>
<keyword evidence="2" id="KW-1185">Reference proteome</keyword>
<comment type="caution">
    <text evidence="1">The sequence shown here is derived from an EMBL/GenBank/DDBJ whole genome shotgun (WGS) entry which is preliminary data.</text>
</comment>
<protein>
    <submittedName>
        <fullName evidence="1">Uncharacterized protein</fullName>
    </submittedName>
</protein>
<evidence type="ECO:0000313" key="1">
    <source>
        <dbReference type="EMBL" id="CAG5131177.1"/>
    </source>
</evidence>
<name>A0A8S3ZNT6_9EUPU</name>
<feature type="non-terminal residue" evidence="1">
    <location>
        <position position="72"/>
    </location>
</feature>